<feature type="compositionally biased region" description="Basic and acidic residues" evidence="1">
    <location>
        <begin position="35"/>
        <end position="46"/>
    </location>
</feature>
<dbReference type="EMBL" id="UWOC01000187">
    <property type="protein sequence ID" value="VCU11061.1"/>
    <property type="molecule type" value="Genomic_DNA"/>
</dbReference>
<evidence type="ECO:0000313" key="3">
    <source>
        <dbReference type="Proteomes" id="UP000289200"/>
    </source>
</evidence>
<reference evidence="3" key="1">
    <citation type="submission" date="2018-10" db="EMBL/GenBank/DDBJ databases">
        <authorList>
            <person name="Peiro R."/>
            <person name="Begona"/>
            <person name="Cbmso G."/>
            <person name="Lopez M."/>
            <person name="Gonzalez S."/>
            <person name="Sacristan E."/>
            <person name="Castillo E."/>
        </authorList>
    </citation>
    <scope>NUCLEOTIDE SEQUENCE [LARGE SCALE GENOMIC DNA]</scope>
</reference>
<dbReference type="Proteomes" id="UP000289200">
    <property type="component" value="Unassembled WGS sequence"/>
</dbReference>
<protein>
    <submittedName>
        <fullName evidence="2">Uncharacterized protein</fullName>
    </submittedName>
</protein>
<proteinExistence type="predicted"/>
<sequence length="46" mass="4888">MTMRPMHSELPRVLCPLQRGEVKHSSGGVEGRAAPGHDDVVPSHGA</sequence>
<dbReference type="AlphaFoldDB" id="A0A3S4B484"/>
<keyword evidence="3" id="KW-1185">Reference proteome</keyword>
<name>A0A3S4B484_9BRAD</name>
<feature type="region of interest" description="Disordered" evidence="1">
    <location>
        <begin position="21"/>
        <end position="46"/>
    </location>
</feature>
<evidence type="ECO:0000313" key="2">
    <source>
        <dbReference type="EMBL" id="VCU11061.1"/>
    </source>
</evidence>
<comment type="caution">
    <text evidence="2">The sequence shown here is derived from an EMBL/GenBank/DDBJ whole genome shotgun (WGS) entry which is preliminary data.</text>
</comment>
<accession>A0A3S4B484</accession>
<gene>
    <name evidence="2" type="ORF">RHODGE_RHODGE_04265</name>
</gene>
<evidence type="ECO:0000256" key="1">
    <source>
        <dbReference type="SAM" id="MobiDB-lite"/>
    </source>
</evidence>
<organism evidence="2 3">
    <name type="scientific">Rhodoplanes serenus</name>
    <dbReference type="NCBI Taxonomy" id="200615"/>
    <lineage>
        <taxon>Bacteria</taxon>
        <taxon>Pseudomonadati</taxon>
        <taxon>Pseudomonadota</taxon>
        <taxon>Alphaproteobacteria</taxon>
        <taxon>Hyphomicrobiales</taxon>
        <taxon>Nitrobacteraceae</taxon>
        <taxon>Rhodoplanes</taxon>
    </lineage>
</organism>